<comment type="caution">
    <text evidence="3">The sequence shown here is derived from an EMBL/GenBank/DDBJ whole genome shotgun (WGS) entry which is preliminary data.</text>
</comment>
<dbReference type="InterPro" id="IPR017853">
    <property type="entry name" value="GH"/>
</dbReference>
<evidence type="ECO:0000313" key="4">
    <source>
        <dbReference type="Proteomes" id="UP000253215"/>
    </source>
</evidence>
<dbReference type="PANTHER" id="PTHR10353:SF122">
    <property type="entry name" value="6-PHOSPHO-BETA-GLUCOSIDASE ASCB-RELATED"/>
    <property type="match status" value="1"/>
</dbReference>
<sequence length="486" mass="56254">MTFPDKFLWGGSISASQCEGGWNEGGRSPVQVDFGDSGTTTDRRYIYYRDVDGRQGKMRQFDALPKGANYELFNDIHYTNHTAIDFYHRYKEDIALFAEMGFTTLNTTISWARIFPYGVEGGPNQEGIDFYRNIFKECHRYGIDPIITLYKYDEPVYLEETYGGWANREMIHQFVEFAKVCFTEYKDLVNKWITFNEINILLHFEANEATEISYIKLHHQMLAAALAVKEAHAIDKRLNVGCMVAGVCTYPYTCDPKDVLLAYQEFQNKFAYCADTMIRGAYPSYAYRIWQENNVDHLVSAEDQQILQEGKSDFLAYSYYMSSVVTTHHNEKIENQLSTAGGQSELSNPYLQVSDWGWQIDATGYEYFLHILNDRYQVPILNVENGLGAFDKLEADGRIHDDYRIAYHKSHIKSLMKARREGVNIFGYTSWGPIDLVSFTTGQMDKRYGFIYVDLNDNGEGDLRRIRKDSFYWYQKVIASDGEDLD</sequence>
<evidence type="ECO:0000256" key="1">
    <source>
        <dbReference type="ARBA" id="ARBA00023295"/>
    </source>
</evidence>
<keyword evidence="1" id="KW-0326">Glycosidase</keyword>
<dbReference type="Pfam" id="PF00232">
    <property type="entry name" value="Glyco_hydro_1"/>
    <property type="match status" value="1"/>
</dbReference>
<dbReference type="PANTHER" id="PTHR10353">
    <property type="entry name" value="GLYCOSYL HYDROLASE"/>
    <property type="match status" value="1"/>
</dbReference>
<name>A0A368UDP0_9STRE</name>
<dbReference type="GO" id="GO:0016052">
    <property type="term" value="P:carbohydrate catabolic process"/>
    <property type="evidence" value="ECO:0007669"/>
    <property type="project" value="TreeGrafter"/>
</dbReference>
<keyword evidence="3" id="KW-0378">Hydrolase</keyword>
<evidence type="ECO:0000313" key="3">
    <source>
        <dbReference type="EMBL" id="RCW17069.1"/>
    </source>
</evidence>
<accession>A0A368UDP0</accession>
<dbReference type="GO" id="GO:0008422">
    <property type="term" value="F:beta-glucosidase activity"/>
    <property type="evidence" value="ECO:0007669"/>
    <property type="project" value="TreeGrafter"/>
</dbReference>
<dbReference type="AlphaFoldDB" id="A0A368UDP0"/>
<gene>
    <name evidence="3" type="ORF">CAC02_05280</name>
</gene>
<proteinExistence type="inferred from homology"/>
<comment type="similarity">
    <text evidence="2">Belongs to the glycosyl hydrolase 1 family.</text>
</comment>
<evidence type="ECO:0000256" key="2">
    <source>
        <dbReference type="RuleBase" id="RU003690"/>
    </source>
</evidence>
<dbReference type="Proteomes" id="UP000253215">
    <property type="component" value="Unassembled WGS sequence"/>
</dbReference>
<reference evidence="3 4" key="1">
    <citation type="journal article" date="2018" name="Sci. Rep.">
        <title>Network-guided genomic and metagenomic analysis of the faecal microbiota of the critically endangered kakapo.</title>
        <authorList>
            <person name="Waite D.W."/>
            <person name="Dsouza M."/>
            <person name="Sekiguchi Y."/>
            <person name="Hugenholtz P."/>
            <person name="Taylor M.W."/>
        </authorList>
    </citation>
    <scope>NUCLEOTIDE SEQUENCE [LARGE SCALE GENOMIC DNA]</scope>
    <source>
        <strain evidence="3 4">BI02</strain>
    </source>
</reference>
<protein>
    <submittedName>
        <fullName evidence="3">Glycoside hydrolase</fullName>
    </submittedName>
</protein>
<dbReference type="PRINTS" id="PR00131">
    <property type="entry name" value="GLHYDRLASE1"/>
</dbReference>
<dbReference type="InterPro" id="IPR001360">
    <property type="entry name" value="Glyco_hydro_1"/>
</dbReference>
<dbReference type="GO" id="GO:0005829">
    <property type="term" value="C:cytosol"/>
    <property type="evidence" value="ECO:0007669"/>
    <property type="project" value="TreeGrafter"/>
</dbReference>
<dbReference type="Gene3D" id="3.20.20.80">
    <property type="entry name" value="Glycosidases"/>
    <property type="match status" value="1"/>
</dbReference>
<dbReference type="EMBL" id="NETH01000019">
    <property type="protein sequence ID" value="RCW17069.1"/>
    <property type="molecule type" value="Genomic_DNA"/>
</dbReference>
<dbReference type="SUPFAM" id="SSF51445">
    <property type="entry name" value="(Trans)glycosidases"/>
    <property type="match status" value="1"/>
</dbReference>
<organism evidence="3 4">
    <name type="scientific">Streptococcus gallolyticus</name>
    <dbReference type="NCBI Taxonomy" id="315405"/>
    <lineage>
        <taxon>Bacteria</taxon>
        <taxon>Bacillati</taxon>
        <taxon>Bacillota</taxon>
        <taxon>Bacilli</taxon>
        <taxon>Lactobacillales</taxon>
        <taxon>Streptococcaceae</taxon>
        <taxon>Streptococcus</taxon>
    </lineage>
</organism>